<dbReference type="NCBIfam" id="NF001908">
    <property type="entry name" value="PRK00668.1"/>
    <property type="match status" value="1"/>
</dbReference>
<evidence type="ECO:0000256" key="1">
    <source>
        <dbReference type="ARBA" id="ARBA00000082"/>
    </source>
</evidence>
<feature type="binding site" evidence="8">
    <location>
        <position position="101"/>
    </location>
    <ligand>
        <name>ATP</name>
        <dbReference type="ChEBI" id="CHEBI:30616"/>
    </ligand>
</feature>
<dbReference type="SMART" id="SM00562">
    <property type="entry name" value="NDK"/>
    <property type="match status" value="1"/>
</dbReference>
<dbReference type="PROSITE" id="PS51374">
    <property type="entry name" value="NDPK_LIKE"/>
    <property type="match status" value="1"/>
</dbReference>
<dbReference type="EMBL" id="KL662180">
    <property type="protein sequence ID" value="KFM28656.1"/>
    <property type="molecule type" value="Genomic_DNA"/>
</dbReference>
<evidence type="ECO:0000313" key="11">
    <source>
        <dbReference type="EMBL" id="KFM28656.1"/>
    </source>
</evidence>
<dbReference type="InterPro" id="IPR036850">
    <property type="entry name" value="NDK-like_dom_sf"/>
</dbReference>
<dbReference type="Proteomes" id="UP000028924">
    <property type="component" value="Unassembled WGS sequence"/>
</dbReference>
<dbReference type="PANTHER" id="PTHR11349">
    <property type="entry name" value="NUCLEOSIDE DIPHOSPHATE KINASE"/>
    <property type="match status" value="1"/>
</dbReference>
<dbReference type="Gene3D" id="3.30.70.141">
    <property type="entry name" value="Nucleoside diphosphate kinase-like domain"/>
    <property type="match status" value="1"/>
</dbReference>
<dbReference type="FunFam" id="3.30.70.141:FF:000002">
    <property type="entry name" value="Nucleoside diphosphate kinase"/>
    <property type="match status" value="1"/>
</dbReference>
<keyword evidence="6" id="KW-0808">Transferase</keyword>
<comment type="similarity">
    <text evidence="4 8 9">Belongs to the NDK family.</text>
</comment>
<reference evidence="11 12" key="1">
    <citation type="journal article" date="2014" name="BMC Genomics">
        <title>Oil accumulation mechanisms of the oleaginous microalga Chlorella protothecoides revealed through its genome, transcriptomes, and proteomes.</title>
        <authorList>
            <person name="Gao C."/>
            <person name="Wang Y."/>
            <person name="Shen Y."/>
            <person name="Yan D."/>
            <person name="He X."/>
            <person name="Dai J."/>
            <person name="Wu Q."/>
        </authorList>
    </citation>
    <scope>NUCLEOTIDE SEQUENCE [LARGE SCALE GENOMIC DNA]</scope>
    <source>
        <strain evidence="11 12">0710</strain>
    </source>
</reference>
<evidence type="ECO:0000256" key="2">
    <source>
        <dbReference type="ARBA" id="ARBA00000937"/>
    </source>
</evidence>
<dbReference type="AlphaFoldDB" id="A0A087SSF2"/>
<evidence type="ECO:0000256" key="3">
    <source>
        <dbReference type="ARBA" id="ARBA00001946"/>
    </source>
</evidence>
<dbReference type="STRING" id="3075.A0A087SSF2"/>
<dbReference type="GO" id="GO:0006241">
    <property type="term" value="P:CTP biosynthetic process"/>
    <property type="evidence" value="ECO:0007669"/>
    <property type="project" value="InterPro"/>
</dbReference>
<comment type="cofactor">
    <cofactor evidence="3">
        <name>Mg(2+)</name>
        <dbReference type="ChEBI" id="CHEBI:18420"/>
    </cofactor>
</comment>
<dbReference type="InterPro" id="IPR001564">
    <property type="entry name" value="Nucleoside_diP_kinase"/>
</dbReference>
<sequence>MATEVMIKPDGVQRGLVAPILERFLSKGYTLRGLKFLNVSKEHAERHYADLSSKPFFGGLIEYITSGPVVAIALEGKCVVEQARKIIGATNPLAADPGSIRGQFCIDIGRNIIHGSDTVENAQKELALWFPEGLVDNTPVLYSQIYE</sequence>
<dbReference type="GO" id="GO:0006228">
    <property type="term" value="P:UTP biosynthetic process"/>
    <property type="evidence" value="ECO:0007669"/>
    <property type="project" value="InterPro"/>
</dbReference>
<keyword evidence="7 11" id="KW-0418">Kinase</keyword>
<dbReference type="SUPFAM" id="SSF54919">
    <property type="entry name" value="Nucleoside diphosphate kinase, NDK"/>
    <property type="match status" value="1"/>
</dbReference>
<comment type="catalytic activity">
    <reaction evidence="1">
        <text>a 2'-deoxyribonucleoside 5'-diphosphate + ATP = a 2'-deoxyribonucleoside 5'-triphosphate + ADP</text>
        <dbReference type="Rhea" id="RHEA:44640"/>
        <dbReference type="ChEBI" id="CHEBI:30616"/>
        <dbReference type="ChEBI" id="CHEBI:61560"/>
        <dbReference type="ChEBI" id="CHEBI:73316"/>
        <dbReference type="ChEBI" id="CHEBI:456216"/>
        <dbReference type="EC" id="2.7.4.6"/>
    </reaction>
</comment>
<feature type="binding site" evidence="8">
    <location>
        <position position="56"/>
    </location>
    <ligand>
        <name>ATP</name>
        <dbReference type="ChEBI" id="CHEBI:30616"/>
    </ligand>
</feature>
<feature type="binding site" evidence="8">
    <location>
        <position position="8"/>
    </location>
    <ligand>
        <name>ATP</name>
        <dbReference type="ChEBI" id="CHEBI:30616"/>
    </ligand>
</feature>
<evidence type="ECO:0000256" key="4">
    <source>
        <dbReference type="ARBA" id="ARBA00008142"/>
    </source>
</evidence>
<evidence type="ECO:0000256" key="5">
    <source>
        <dbReference type="ARBA" id="ARBA00012966"/>
    </source>
</evidence>
<evidence type="ECO:0000313" key="12">
    <source>
        <dbReference type="Proteomes" id="UP000028924"/>
    </source>
</evidence>
<evidence type="ECO:0000256" key="8">
    <source>
        <dbReference type="PROSITE-ProRule" id="PRU00706"/>
    </source>
</evidence>
<proteinExistence type="inferred from homology"/>
<evidence type="ECO:0000256" key="6">
    <source>
        <dbReference type="ARBA" id="ARBA00022679"/>
    </source>
</evidence>
<dbReference type="GO" id="GO:0004550">
    <property type="term" value="F:nucleoside diphosphate kinase activity"/>
    <property type="evidence" value="ECO:0007669"/>
    <property type="project" value="UniProtKB-EC"/>
</dbReference>
<feature type="binding site" evidence="8">
    <location>
        <position position="90"/>
    </location>
    <ligand>
        <name>ATP</name>
        <dbReference type="ChEBI" id="CHEBI:30616"/>
    </ligand>
</feature>
<dbReference type="Pfam" id="PF00334">
    <property type="entry name" value="NDK"/>
    <property type="match status" value="1"/>
</dbReference>
<dbReference type="OrthoDB" id="2162449at2759"/>
<gene>
    <name evidence="11" type="ORF">F751_3486</name>
</gene>
<accession>A0A087SSF2</accession>
<organism evidence="11 12">
    <name type="scientific">Auxenochlorella protothecoides</name>
    <name type="common">Green microalga</name>
    <name type="synonym">Chlorella protothecoides</name>
    <dbReference type="NCBI Taxonomy" id="3075"/>
    <lineage>
        <taxon>Eukaryota</taxon>
        <taxon>Viridiplantae</taxon>
        <taxon>Chlorophyta</taxon>
        <taxon>core chlorophytes</taxon>
        <taxon>Trebouxiophyceae</taxon>
        <taxon>Chlorellales</taxon>
        <taxon>Chlorellaceae</taxon>
        <taxon>Auxenochlorella</taxon>
    </lineage>
</organism>
<name>A0A087SSF2_AUXPR</name>
<dbReference type="GeneID" id="23614877"/>
<dbReference type="GO" id="GO:0006183">
    <property type="term" value="P:GTP biosynthetic process"/>
    <property type="evidence" value="ECO:0007669"/>
    <property type="project" value="InterPro"/>
</dbReference>
<comment type="catalytic activity">
    <reaction evidence="2">
        <text>a ribonucleoside 5'-diphosphate + ATP = a ribonucleoside 5'-triphosphate + ADP</text>
        <dbReference type="Rhea" id="RHEA:18113"/>
        <dbReference type="ChEBI" id="CHEBI:30616"/>
        <dbReference type="ChEBI" id="CHEBI:57930"/>
        <dbReference type="ChEBI" id="CHEBI:61557"/>
        <dbReference type="ChEBI" id="CHEBI:456216"/>
        <dbReference type="EC" id="2.7.4.6"/>
    </reaction>
</comment>
<evidence type="ECO:0000259" key="10">
    <source>
        <dbReference type="SMART" id="SM00562"/>
    </source>
</evidence>
<feature type="binding site" evidence="8">
    <location>
        <position position="84"/>
    </location>
    <ligand>
        <name>ATP</name>
        <dbReference type="ChEBI" id="CHEBI:30616"/>
    </ligand>
</feature>
<dbReference type="InterPro" id="IPR034907">
    <property type="entry name" value="NDK-like_dom"/>
</dbReference>
<dbReference type="eggNOG" id="KOG0888">
    <property type="taxonomic scope" value="Eukaryota"/>
</dbReference>
<feature type="binding site" evidence="8">
    <location>
        <position position="111"/>
    </location>
    <ligand>
        <name>ATP</name>
        <dbReference type="ChEBI" id="CHEBI:30616"/>
    </ligand>
</feature>
<feature type="active site" description="Pros-phosphohistidine intermediate" evidence="8">
    <location>
        <position position="114"/>
    </location>
</feature>
<dbReference type="EC" id="2.7.4.6" evidence="5"/>
<dbReference type="RefSeq" id="XP_011401701.1">
    <property type="nucleotide sequence ID" value="XM_011403399.1"/>
</dbReference>
<feature type="domain" description="Nucleoside diphosphate kinase-like" evidence="10">
    <location>
        <begin position="3"/>
        <end position="136"/>
    </location>
</feature>
<protein>
    <recommendedName>
        <fullName evidence="5">nucleoside-diphosphate kinase</fullName>
        <ecNumber evidence="5">2.7.4.6</ecNumber>
    </recommendedName>
</protein>
<keyword evidence="12" id="KW-1185">Reference proteome</keyword>
<evidence type="ECO:0000256" key="9">
    <source>
        <dbReference type="RuleBase" id="RU004011"/>
    </source>
</evidence>
<dbReference type="KEGG" id="apro:F751_3486"/>
<dbReference type="CDD" id="cd04413">
    <property type="entry name" value="NDPk_I"/>
    <property type="match status" value="1"/>
</dbReference>
<evidence type="ECO:0000256" key="7">
    <source>
        <dbReference type="ARBA" id="ARBA00022777"/>
    </source>
</evidence>
<dbReference type="PRINTS" id="PR01243">
    <property type="entry name" value="NUCDPKINASE"/>
</dbReference>